<feature type="transmembrane region" description="Helical" evidence="3">
    <location>
        <begin position="44"/>
        <end position="67"/>
    </location>
</feature>
<dbReference type="Proteomes" id="UP000280696">
    <property type="component" value="Unassembled WGS sequence"/>
</dbReference>
<evidence type="ECO:0000256" key="2">
    <source>
        <dbReference type="PIRSR" id="PIRSR018571-1"/>
    </source>
</evidence>
<sequence length="276" mass="30575">MEVKNCKVQLQGTIYIDSIFLLNMVMDLYLLALTAKVLGKTAMYARIFAGSAAGAAGYCIVLCLPHIPYMLKVLLGMVPTGMLMIKIACRTRGFRELLRGLGYLYFFSFLIGGFIIFLKGRNGIPAEHENSIFVLAGLGFAGFAMCSRVIAAYQRKQKEHFCRVSIPGDKGTLTVEALIDTGNGLVEPVSKRPVAILEAGQWEHLKLWMKPEKYKIIPYHSIGKDSGLLEGYEIDSMEVKGSMGEKQYEKVIVAIFNGKISKRGGYQMVLPLELSI</sequence>
<keyword evidence="1" id="KW-1003">Cell membrane</keyword>
<keyword evidence="3" id="KW-1133">Transmembrane helix</keyword>
<accession>A0A3A9AFK2</accession>
<keyword evidence="1 3" id="KW-0472">Membrane</keyword>
<dbReference type="EC" id="3.4.23.-" evidence="1"/>
<evidence type="ECO:0000256" key="3">
    <source>
        <dbReference type="SAM" id="Phobius"/>
    </source>
</evidence>
<keyword evidence="5" id="KW-1185">Reference proteome</keyword>
<dbReference type="EMBL" id="RAYQ01000016">
    <property type="protein sequence ID" value="RKI90167.1"/>
    <property type="molecule type" value="Genomic_DNA"/>
</dbReference>
<keyword evidence="3" id="KW-0812">Transmembrane</keyword>
<reference evidence="4 5" key="1">
    <citation type="submission" date="2018-09" db="EMBL/GenBank/DDBJ databases">
        <title>Murine metabolic-syndrome-specific gut microbial biobank.</title>
        <authorList>
            <person name="Liu C."/>
        </authorList>
    </citation>
    <scope>NUCLEOTIDE SEQUENCE [LARGE SCALE GENOMIC DNA]</scope>
    <source>
        <strain evidence="4 5">0.1xD8-82</strain>
    </source>
</reference>
<dbReference type="GO" id="GO:0006508">
    <property type="term" value="P:proteolysis"/>
    <property type="evidence" value="ECO:0007669"/>
    <property type="project" value="UniProtKB-KW"/>
</dbReference>
<dbReference type="GO" id="GO:0030436">
    <property type="term" value="P:asexual sporulation"/>
    <property type="evidence" value="ECO:0007669"/>
    <property type="project" value="InterPro"/>
</dbReference>
<feature type="active site" evidence="2">
    <location>
        <position position="180"/>
    </location>
</feature>
<keyword evidence="1" id="KW-0378">Hydrolase</keyword>
<feature type="transmembrane region" description="Helical" evidence="3">
    <location>
        <begin position="12"/>
        <end position="32"/>
    </location>
</feature>
<comment type="function">
    <text evidence="1">Probable aspartic protease that is responsible for the proteolytic cleavage of the RNA polymerase sigma E factor (SigE/spoIIGB) to yield the active peptide in the mother cell during sporulation. Responds to a signal from the forespore that is triggered by the extracellular signal protein SpoIIR.</text>
</comment>
<comment type="caution">
    <text evidence="4">The sequence shown here is derived from an EMBL/GenBank/DDBJ whole genome shotgun (WGS) entry which is preliminary data.</text>
</comment>
<feature type="transmembrane region" description="Helical" evidence="3">
    <location>
        <begin position="132"/>
        <end position="153"/>
    </location>
</feature>
<dbReference type="PIRSF" id="PIRSF018571">
    <property type="entry name" value="SpoIIGA"/>
    <property type="match status" value="1"/>
</dbReference>
<comment type="subcellular location">
    <subcellularLocation>
        <location evidence="1">Cell membrane</location>
    </subcellularLocation>
</comment>
<feature type="transmembrane region" description="Helical" evidence="3">
    <location>
        <begin position="101"/>
        <end position="120"/>
    </location>
</feature>
<dbReference type="GO" id="GO:0004190">
    <property type="term" value="F:aspartic-type endopeptidase activity"/>
    <property type="evidence" value="ECO:0007669"/>
    <property type="project" value="UniProtKB-KW"/>
</dbReference>
<keyword evidence="1" id="KW-0645">Protease</keyword>
<gene>
    <name evidence="4" type="ORF">D7V94_14995</name>
</gene>
<dbReference type="Pfam" id="PF03419">
    <property type="entry name" value="Peptidase_U4"/>
    <property type="match status" value="1"/>
</dbReference>
<comment type="similarity">
    <text evidence="1">Belongs to the peptidase U4 family.</text>
</comment>
<dbReference type="AlphaFoldDB" id="A0A3A9AFK2"/>
<dbReference type="GO" id="GO:0030435">
    <property type="term" value="P:sporulation resulting in formation of a cellular spore"/>
    <property type="evidence" value="ECO:0007669"/>
    <property type="project" value="UniProtKB-KW"/>
</dbReference>
<evidence type="ECO:0000313" key="4">
    <source>
        <dbReference type="EMBL" id="RKI90167.1"/>
    </source>
</evidence>
<organism evidence="4 5">
    <name type="scientific">Parablautia intestinalis</name>
    <dbReference type="NCBI Taxonomy" id="2320100"/>
    <lineage>
        <taxon>Bacteria</taxon>
        <taxon>Bacillati</taxon>
        <taxon>Bacillota</taxon>
        <taxon>Clostridia</taxon>
        <taxon>Lachnospirales</taxon>
        <taxon>Lachnospiraceae</taxon>
        <taxon>Parablautia</taxon>
    </lineage>
</organism>
<name>A0A3A9AFK2_9FIRM</name>
<evidence type="ECO:0000313" key="5">
    <source>
        <dbReference type="Proteomes" id="UP000280696"/>
    </source>
</evidence>
<evidence type="ECO:0000256" key="1">
    <source>
        <dbReference type="PIRNR" id="PIRNR018571"/>
    </source>
</evidence>
<protein>
    <recommendedName>
        <fullName evidence="1">Sporulation sigma-E factor-processing peptidase</fullName>
        <ecNumber evidence="1">3.4.23.-</ecNumber>
    </recommendedName>
    <alternativeName>
        <fullName evidence="1">Membrane-associated aspartic protease</fullName>
    </alternativeName>
    <alternativeName>
        <fullName evidence="1">Stage II sporulation protein GA</fullName>
    </alternativeName>
</protein>
<keyword evidence="1" id="KW-0749">Sporulation</keyword>
<dbReference type="InterPro" id="IPR005081">
    <property type="entry name" value="SpoIIGA"/>
</dbReference>
<keyword evidence="1" id="KW-0064">Aspartyl protease</keyword>
<proteinExistence type="inferred from homology"/>
<dbReference type="GO" id="GO:0005886">
    <property type="term" value="C:plasma membrane"/>
    <property type="evidence" value="ECO:0007669"/>
    <property type="project" value="UniProtKB-SubCell"/>
</dbReference>
<dbReference type="OrthoDB" id="2690199at2"/>